<dbReference type="SMART" id="SM00822">
    <property type="entry name" value="PKS_KR"/>
    <property type="match status" value="1"/>
</dbReference>
<evidence type="ECO:0000313" key="10">
    <source>
        <dbReference type="EMBL" id="QCC76493.1"/>
    </source>
</evidence>
<dbReference type="GO" id="GO:0003995">
    <property type="term" value="F:acyl-CoA dehydrogenase activity"/>
    <property type="evidence" value="ECO:0007669"/>
    <property type="project" value="InterPro"/>
</dbReference>
<feature type="region of interest" description="Disordered" evidence="8">
    <location>
        <begin position="378"/>
        <end position="431"/>
    </location>
</feature>
<protein>
    <submittedName>
        <fullName evidence="10">SDR family NAD(P)-dependent oxidoreductase</fullName>
    </submittedName>
</protein>
<keyword evidence="5 7" id="KW-0274">FAD</keyword>
<dbReference type="Pfam" id="PF00106">
    <property type="entry name" value="adh_short"/>
    <property type="match status" value="1"/>
</dbReference>
<dbReference type="InterPro" id="IPR037069">
    <property type="entry name" value="AcylCoA_DH/ox_N_sf"/>
</dbReference>
<evidence type="ECO:0000256" key="3">
    <source>
        <dbReference type="ARBA" id="ARBA00009347"/>
    </source>
</evidence>
<sequence length="687" mass="72443">MPARRTMPTTEARDLLSLVRQVATTELLPRSAQSEATETFPRDVFRMLGSMGVLGLPYPEELGGGGQPYEVYLQVLEEIGAVWSSVGVGVSVHALSCFGLATFGTDEQKQQWLPDMLGGDLLGAYCLSEPHAGSDPAAMRTTARLDGDEYVLNGAKAWTTHGGEADFYKVMARTGEGRNDISCFLVPADTPGLSADHPEKKMGLTGSTTATMLFNDVRVPVERRLGAEGDGLRIALAGLDSGRLGIAAVATGLAQGALDQAVAYAQQRETFGERIIDHQGLAFLLADMEAAVQTARATTLHAARLKDAGLEFSREASIAKLVATDNAMKVTTDAVQVFGGFGYTRDFPVERYMREAKVMQIFEGTNQIQRMVISRSLDRAPGGDHRPGGLSPTSYALPVRPPRTPSARLQHAPPQPDTAQPDTAGPPRHTREGITMQVNDTAAIVTGGASGLGAATAAALAERGATVFAFDLPASIENAPAVEGISYVPVDVTDAEQVQGAVDTAAGAGVPLRTVVNCAGIGPSARILSRKGPHDLALFAKIVQVNLLGSFNVMTLAAEKIAATEPLEHDQRGVIINTASVAAYDGQVGQAAYSASKGGIVGLTLPAARDLAQFGIRVLTIAPGIIETPMLATVSEEFRASLAAGVPFPQRLGRPDEYAQLALSLIDHDYLNGEVIRMDGALRMAPR</sequence>
<dbReference type="Gene3D" id="1.20.140.10">
    <property type="entry name" value="Butyryl-CoA Dehydrogenase, subunit A, domain 3"/>
    <property type="match status" value="1"/>
</dbReference>
<dbReference type="InterPro" id="IPR002347">
    <property type="entry name" value="SDR_fam"/>
</dbReference>
<evidence type="ECO:0000256" key="1">
    <source>
        <dbReference type="ARBA" id="ARBA00001974"/>
    </source>
</evidence>
<dbReference type="OrthoDB" id="142556at2"/>
<dbReference type="PANTHER" id="PTHR43884:SF12">
    <property type="entry name" value="ISOVALERYL-COA DEHYDROGENASE, MITOCHONDRIAL-RELATED"/>
    <property type="match status" value="1"/>
</dbReference>
<name>A0A4P7U8J5_9ACTN</name>
<dbReference type="PRINTS" id="PR00081">
    <property type="entry name" value="GDHRDH"/>
</dbReference>
<dbReference type="InterPro" id="IPR006089">
    <property type="entry name" value="Acyl-CoA_DH_CS"/>
</dbReference>
<evidence type="ECO:0000256" key="5">
    <source>
        <dbReference type="ARBA" id="ARBA00022827"/>
    </source>
</evidence>
<dbReference type="AlphaFoldDB" id="A0A4P7U8J5"/>
<dbReference type="Pfam" id="PF02771">
    <property type="entry name" value="Acyl-CoA_dh_N"/>
    <property type="match status" value="1"/>
</dbReference>
<dbReference type="KEGG" id="ndp:E2C04_03360"/>
<dbReference type="PRINTS" id="PR00080">
    <property type="entry name" value="SDRFAMILY"/>
</dbReference>
<keyword evidence="6 7" id="KW-0560">Oxidoreductase</keyword>
<comment type="similarity">
    <text evidence="3 7">Belongs to the acyl-CoA dehydrogenase family.</text>
</comment>
<comment type="similarity">
    <text evidence="2">Belongs to the short-chain dehydrogenases/reductases (SDR) family.</text>
</comment>
<proteinExistence type="inferred from homology"/>
<dbReference type="Gene3D" id="1.10.540.10">
    <property type="entry name" value="Acyl-CoA dehydrogenase/oxidase, N-terminal domain"/>
    <property type="match status" value="1"/>
</dbReference>
<reference evidence="10 11" key="1">
    <citation type="journal article" date="2008" name="Int. J. Syst. Evol. Microbiol.">
        <title>Nocardioides daphniae sp. nov., isolated from Daphnia cucullata (Crustacea: Cladocera).</title>
        <authorList>
            <person name="Toth E.M."/>
            <person name="Keki Z."/>
            <person name="Homonnay Z.G."/>
            <person name="Borsodi A.K."/>
            <person name="Marialigeti K."/>
            <person name="Schumann P."/>
        </authorList>
    </citation>
    <scope>NUCLEOTIDE SEQUENCE [LARGE SCALE GENOMIC DNA]</scope>
    <source>
        <strain evidence="10 11">JCM 16608</strain>
    </source>
</reference>
<evidence type="ECO:0000313" key="11">
    <source>
        <dbReference type="Proteomes" id="UP000297025"/>
    </source>
</evidence>
<evidence type="ECO:0000256" key="6">
    <source>
        <dbReference type="ARBA" id="ARBA00023002"/>
    </source>
</evidence>
<dbReference type="InterPro" id="IPR013786">
    <property type="entry name" value="AcylCoA_DH/ox_N"/>
</dbReference>
<dbReference type="Gene3D" id="3.40.50.720">
    <property type="entry name" value="NAD(P)-binding Rossmann-like Domain"/>
    <property type="match status" value="1"/>
</dbReference>
<organism evidence="10 11">
    <name type="scientific">Nocardioides daphniae</name>
    <dbReference type="NCBI Taxonomy" id="402297"/>
    <lineage>
        <taxon>Bacteria</taxon>
        <taxon>Bacillati</taxon>
        <taxon>Actinomycetota</taxon>
        <taxon>Actinomycetes</taxon>
        <taxon>Propionibacteriales</taxon>
        <taxon>Nocardioidaceae</taxon>
        <taxon>Nocardioides</taxon>
    </lineage>
</organism>
<dbReference type="PANTHER" id="PTHR43884">
    <property type="entry name" value="ACYL-COA DEHYDROGENASE"/>
    <property type="match status" value="1"/>
</dbReference>
<evidence type="ECO:0000256" key="4">
    <source>
        <dbReference type="ARBA" id="ARBA00022630"/>
    </source>
</evidence>
<dbReference type="Gene3D" id="2.40.110.10">
    <property type="entry name" value="Butyryl-CoA Dehydrogenase, subunit A, domain 2"/>
    <property type="match status" value="1"/>
</dbReference>
<dbReference type="PROSITE" id="PS00073">
    <property type="entry name" value="ACYL_COA_DH_2"/>
    <property type="match status" value="1"/>
</dbReference>
<dbReference type="GO" id="GO:0050660">
    <property type="term" value="F:flavin adenine dinucleotide binding"/>
    <property type="evidence" value="ECO:0007669"/>
    <property type="project" value="InterPro"/>
</dbReference>
<dbReference type="InterPro" id="IPR009100">
    <property type="entry name" value="AcylCoA_DH/oxidase_NM_dom_sf"/>
</dbReference>
<accession>A0A4P7U8J5</accession>
<dbReference type="SUPFAM" id="SSF47203">
    <property type="entry name" value="Acyl-CoA dehydrogenase C-terminal domain-like"/>
    <property type="match status" value="1"/>
</dbReference>
<dbReference type="InterPro" id="IPR036250">
    <property type="entry name" value="AcylCo_DH-like_C"/>
</dbReference>
<dbReference type="Pfam" id="PF00441">
    <property type="entry name" value="Acyl-CoA_dh_1"/>
    <property type="match status" value="1"/>
</dbReference>
<evidence type="ECO:0000256" key="2">
    <source>
        <dbReference type="ARBA" id="ARBA00006484"/>
    </source>
</evidence>
<keyword evidence="4 7" id="KW-0285">Flavoprotein</keyword>
<dbReference type="SUPFAM" id="SSF56645">
    <property type="entry name" value="Acyl-CoA dehydrogenase NM domain-like"/>
    <property type="match status" value="1"/>
</dbReference>
<dbReference type="InterPro" id="IPR036291">
    <property type="entry name" value="NAD(P)-bd_dom_sf"/>
</dbReference>
<dbReference type="InterPro" id="IPR009075">
    <property type="entry name" value="AcylCo_DH/oxidase_C"/>
</dbReference>
<dbReference type="SUPFAM" id="SSF51735">
    <property type="entry name" value="NAD(P)-binding Rossmann-fold domains"/>
    <property type="match status" value="1"/>
</dbReference>
<dbReference type="InterPro" id="IPR057326">
    <property type="entry name" value="KR_dom"/>
</dbReference>
<dbReference type="InterPro" id="IPR020904">
    <property type="entry name" value="Sc_DH/Rdtase_CS"/>
</dbReference>
<dbReference type="InterPro" id="IPR006091">
    <property type="entry name" value="Acyl-CoA_Oxase/DH_mid-dom"/>
</dbReference>
<dbReference type="PROSITE" id="PS00061">
    <property type="entry name" value="ADH_SHORT"/>
    <property type="match status" value="1"/>
</dbReference>
<dbReference type="FunFam" id="1.20.140.10:FF:000004">
    <property type="entry name" value="Acyl-CoA dehydrogenase FadE25"/>
    <property type="match status" value="1"/>
</dbReference>
<dbReference type="EMBL" id="CP038462">
    <property type="protein sequence ID" value="QCC76493.1"/>
    <property type="molecule type" value="Genomic_DNA"/>
</dbReference>
<comment type="cofactor">
    <cofactor evidence="1 7">
        <name>FAD</name>
        <dbReference type="ChEBI" id="CHEBI:57692"/>
    </cofactor>
</comment>
<dbReference type="Pfam" id="PF02770">
    <property type="entry name" value="Acyl-CoA_dh_M"/>
    <property type="match status" value="1"/>
</dbReference>
<feature type="domain" description="Ketoreductase" evidence="9">
    <location>
        <begin position="441"/>
        <end position="628"/>
    </location>
</feature>
<dbReference type="PROSITE" id="PS00072">
    <property type="entry name" value="ACYL_COA_DH_1"/>
    <property type="match status" value="1"/>
</dbReference>
<evidence type="ECO:0000259" key="9">
    <source>
        <dbReference type="SMART" id="SM00822"/>
    </source>
</evidence>
<dbReference type="InterPro" id="IPR046373">
    <property type="entry name" value="Acyl-CoA_Oxase/DH_mid-dom_sf"/>
</dbReference>
<dbReference type="Proteomes" id="UP000297025">
    <property type="component" value="Chromosome"/>
</dbReference>
<evidence type="ECO:0000256" key="7">
    <source>
        <dbReference type="RuleBase" id="RU362125"/>
    </source>
</evidence>
<evidence type="ECO:0000256" key="8">
    <source>
        <dbReference type="SAM" id="MobiDB-lite"/>
    </source>
</evidence>
<dbReference type="FunFam" id="2.40.110.10:FF:000001">
    <property type="entry name" value="Acyl-CoA dehydrogenase, mitochondrial"/>
    <property type="match status" value="1"/>
</dbReference>
<feature type="compositionally biased region" description="Basic and acidic residues" evidence="8">
    <location>
        <begin position="378"/>
        <end position="387"/>
    </location>
</feature>
<gene>
    <name evidence="10" type="ORF">E2C04_03360</name>
</gene>